<proteinExistence type="predicted"/>
<dbReference type="HOGENOM" id="CLU_1541711_0_0_1"/>
<dbReference type="InterPro" id="IPR032675">
    <property type="entry name" value="LRR_dom_sf"/>
</dbReference>
<dbReference type="PANTHER" id="PTHR24373:SF275">
    <property type="entry name" value="TIR DOMAIN-CONTAINING PROTEIN"/>
    <property type="match status" value="1"/>
</dbReference>
<dbReference type="SMART" id="SM00369">
    <property type="entry name" value="LRR_TYP"/>
    <property type="match status" value="6"/>
</dbReference>
<dbReference type="EMBL" id="KB741238">
    <property type="protein sequence ID" value="ENN72179.1"/>
    <property type="molecule type" value="Genomic_DNA"/>
</dbReference>
<evidence type="ECO:0000256" key="2">
    <source>
        <dbReference type="ARBA" id="ARBA00022729"/>
    </source>
</evidence>
<dbReference type="PROSITE" id="PS51450">
    <property type="entry name" value="LRR"/>
    <property type="match status" value="1"/>
</dbReference>
<evidence type="ECO:0000256" key="1">
    <source>
        <dbReference type="ARBA" id="ARBA00022614"/>
    </source>
</evidence>
<accession>N6SWL8</accession>
<evidence type="ECO:0000256" key="3">
    <source>
        <dbReference type="ARBA" id="ARBA00022737"/>
    </source>
</evidence>
<evidence type="ECO:0000313" key="4">
    <source>
        <dbReference type="EMBL" id="ENN72179.1"/>
    </source>
</evidence>
<dbReference type="OMA" id="NNEWGEF"/>
<dbReference type="Gene3D" id="3.80.10.10">
    <property type="entry name" value="Ribonuclease Inhibitor"/>
    <property type="match status" value="1"/>
</dbReference>
<keyword evidence="2" id="KW-0732">Signal</keyword>
<dbReference type="OrthoDB" id="10027416at2759"/>
<dbReference type="Pfam" id="PF13855">
    <property type="entry name" value="LRR_8"/>
    <property type="match status" value="1"/>
</dbReference>
<dbReference type="InterPro" id="IPR050328">
    <property type="entry name" value="Dev_Immune_Receptor"/>
</dbReference>
<gene>
    <name evidence="4" type="ORF">YQE_11165</name>
</gene>
<sequence>MHLEHSDLIVITSKEFELFPSLLHVHLGYNKILKISPGAFSSLHQLISLDLGVNQIEIIPQERLFGLNNLRILNVTHNRLKDLDEFPEDLKSLKVLDVSYNQIARIRSTTFNYLINLAELYLYGNWVSFIAPEAFRAVKALIILDFSRNYLEKIPVEALKYLETQIRSLNVEGI</sequence>
<dbReference type="InterPro" id="IPR001611">
    <property type="entry name" value="Leu-rich_rpt"/>
</dbReference>
<keyword evidence="1" id="KW-0433">Leucine-rich repeat</keyword>
<dbReference type="AlphaFoldDB" id="N6SWL8"/>
<protein>
    <submittedName>
        <fullName evidence="4">Uncharacterized protein</fullName>
    </submittedName>
</protein>
<dbReference type="InterPro" id="IPR003591">
    <property type="entry name" value="Leu-rich_rpt_typical-subtyp"/>
</dbReference>
<dbReference type="SUPFAM" id="SSF52058">
    <property type="entry name" value="L domain-like"/>
    <property type="match status" value="1"/>
</dbReference>
<feature type="non-terminal residue" evidence="4">
    <location>
        <position position="1"/>
    </location>
</feature>
<dbReference type="PANTHER" id="PTHR24373">
    <property type="entry name" value="SLIT RELATED LEUCINE-RICH REPEAT NEURONAL PROTEIN"/>
    <property type="match status" value="1"/>
</dbReference>
<name>N6SWL8_DENPD</name>
<reference evidence="4" key="1">
    <citation type="journal article" date="2013" name="Genome Biol.">
        <title>Draft genome of the mountain pine beetle, Dendroctonus ponderosae Hopkins, a major forest pest.</title>
        <authorList>
            <person name="Keeling C.I."/>
            <person name="Yuen M.M."/>
            <person name="Liao N.Y."/>
            <person name="Docking T.R."/>
            <person name="Chan S.K."/>
            <person name="Taylor G.A."/>
            <person name="Palmquist D.L."/>
            <person name="Jackman S.D."/>
            <person name="Nguyen A."/>
            <person name="Li M."/>
            <person name="Henderson H."/>
            <person name="Janes J.K."/>
            <person name="Zhao Y."/>
            <person name="Pandoh P."/>
            <person name="Moore R."/>
            <person name="Sperling F.A."/>
            <person name="Huber D.P."/>
            <person name="Birol I."/>
            <person name="Jones S.J."/>
            <person name="Bohlmann J."/>
        </authorList>
    </citation>
    <scope>NUCLEOTIDE SEQUENCE</scope>
</reference>
<keyword evidence="3" id="KW-0677">Repeat</keyword>
<organism evidence="4">
    <name type="scientific">Dendroctonus ponderosae</name>
    <name type="common">Mountain pine beetle</name>
    <dbReference type="NCBI Taxonomy" id="77166"/>
    <lineage>
        <taxon>Eukaryota</taxon>
        <taxon>Metazoa</taxon>
        <taxon>Ecdysozoa</taxon>
        <taxon>Arthropoda</taxon>
        <taxon>Hexapoda</taxon>
        <taxon>Insecta</taxon>
        <taxon>Pterygota</taxon>
        <taxon>Neoptera</taxon>
        <taxon>Endopterygota</taxon>
        <taxon>Coleoptera</taxon>
        <taxon>Polyphaga</taxon>
        <taxon>Cucujiformia</taxon>
        <taxon>Curculionidae</taxon>
        <taxon>Scolytinae</taxon>
        <taxon>Dendroctonus</taxon>
    </lineage>
</organism>